<dbReference type="EMBL" id="CCYA01000276">
    <property type="protein sequence ID" value="CEH18974.1"/>
    <property type="molecule type" value="Genomic_DNA"/>
</dbReference>
<dbReference type="AlphaFoldDB" id="A0A0P1BQ04"/>
<name>A0A0P1BQ04_9BASI</name>
<feature type="region of interest" description="Disordered" evidence="1">
    <location>
        <begin position="1"/>
        <end position="61"/>
    </location>
</feature>
<evidence type="ECO:0000313" key="2">
    <source>
        <dbReference type="EMBL" id="CEH18974.1"/>
    </source>
</evidence>
<dbReference type="Proteomes" id="UP000054845">
    <property type="component" value="Unassembled WGS sequence"/>
</dbReference>
<evidence type="ECO:0000313" key="3">
    <source>
        <dbReference type="Proteomes" id="UP000054845"/>
    </source>
</evidence>
<feature type="compositionally biased region" description="Acidic residues" evidence="1">
    <location>
        <begin position="40"/>
        <end position="56"/>
    </location>
</feature>
<organism evidence="2 3">
    <name type="scientific">Ceraceosorus bombacis</name>
    <dbReference type="NCBI Taxonomy" id="401625"/>
    <lineage>
        <taxon>Eukaryota</taxon>
        <taxon>Fungi</taxon>
        <taxon>Dikarya</taxon>
        <taxon>Basidiomycota</taxon>
        <taxon>Ustilaginomycotina</taxon>
        <taxon>Exobasidiomycetes</taxon>
        <taxon>Ceraceosorales</taxon>
        <taxon>Ceraceosoraceae</taxon>
        <taxon>Ceraceosorus</taxon>
    </lineage>
</organism>
<evidence type="ECO:0000256" key="1">
    <source>
        <dbReference type="SAM" id="MobiDB-lite"/>
    </source>
</evidence>
<accession>A0A0P1BQ04</accession>
<reference evidence="2 3" key="1">
    <citation type="submission" date="2014-09" db="EMBL/GenBank/DDBJ databases">
        <authorList>
            <person name="Magalhaes I.L.F."/>
            <person name="Oliveira U."/>
            <person name="Santos F.R."/>
            <person name="Vidigal T.H.D.A."/>
            <person name="Brescovit A.D."/>
            <person name="Santos A.J."/>
        </authorList>
    </citation>
    <scope>NUCLEOTIDE SEQUENCE [LARGE SCALE GENOMIC DNA]</scope>
</reference>
<protein>
    <submittedName>
        <fullName evidence="2">Uncharacterized protein</fullName>
    </submittedName>
</protein>
<keyword evidence="3" id="KW-1185">Reference proteome</keyword>
<proteinExistence type="predicted"/>
<sequence>MTPVTKRAHMSSADEAVKEPRQSSSPSNIANTSVLTGANDESDSEKDELKEEEEDVERSISRNGGFRDLKIIIGELKAGQVLTPGQKKRLELGLKAAHGEYERVRKSKVKGAEKQLVINRENGEMETGS</sequence>
<feature type="compositionally biased region" description="Polar residues" evidence="1">
    <location>
        <begin position="22"/>
        <end position="36"/>
    </location>
</feature>